<keyword evidence="7" id="KW-0964">Secreted</keyword>
<keyword evidence="2 7" id="KW-0732">Signal</keyword>
<name>A0ABM1NFX7_NICVS</name>
<comment type="subcellular location">
    <subcellularLocation>
        <location evidence="7">Secreted</location>
    </subcellularLocation>
</comment>
<evidence type="ECO:0000259" key="8">
    <source>
        <dbReference type="PROSITE" id="PS50240"/>
    </source>
</evidence>
<evidence type="ECO:0000313" key="11">
    <source>
        <dbReference type="RefSeq" id="XP_017785727.1"/>
    </source>
</evidence>
<keyword evidence="5" id="KW-1015">Disulfide bond</keyword>
<reference evidence="11" key="1">
    <citation type="submission" date="2025-08" db="UniProtKB">
        <authorList>
            <consortium name="RefSeq"/>
        </authorList>
    </citation>
    <scope>IDENTIFICATION</scope>
    <source>
        <tissue evidence="11">Whole Larva</tissue>
    </source>
</reference>
<dbReference type="PANTHER" id="PTHR24256">
    <property type="entry name" value="TRYPTASE-RELATED"/>
    <property type="match status" value="1"/>
</dbReference>
<dbReference type="InterPro" id="IPR009003">
    <property type="entry name" value="Peptidase_S1_PA"/>
</dbReference>
<dbReference type="InterPro" id="IPR022700">
    <property type="entry name" value="CLIP"/>
</dbReference>
<dbReference type="GeneID" id="108568891"/>
<dbReference type="SMART" id="SM00680">
    <property type="entry name" value="CLIP"/>
    <property type="match status" value="1"/>
</dbReference>
<comment type="domain">
    <text evidence="7">The clip domain consists of 35-55 residues which are 'knitted' together usually by 3 conserved disulfide bonds forming a clip-like compact structure.</text>
</comment>
<organism evidence="10 11">
    <name type="scientific">Nicrophorus vespilloides</name>
    <name type="common">Boreal carrion beetle</name>
    <dbReference type="NCBI Taxonomy" id="110193"/>
    <lineage>
        <taxon>Eukaryota</taxon>
        <taxon>Metazoa</taxon>
        <taxon>Ecdysozoa</taxon>
        <taxon>Arthropoda</taxon>
        <taxon>Hexapoda</taxon>
        <taxon>Insecta</taxon>
        <taxon>Pterygota</taxon>
        <taxon>Neoptera</taxon>
        <taxon>Endopterygota</taxon>
        <taxon>Coleoptera</taxon>
        <taxon>Polyphaga</taxon>
        <taxon>Staphyliniformia</taxon>
        <taxon>Silphidae</taxon>
        <taxon>Nicrophorinae</taxon>
        <taxon>Nicrophorus</taxon>
    </lineage>
</organism>
<proteinExistence type="inferred from homology"/>
<feature type="signal peptide" evidence="7">
    <location>
        <begin position="1"/>
        <end position="18"/>
    </location>
</feature>
<dbReference type="Proteomes" id="UP000695000">
    <property type="component" value="Unplaced"/>
</dbReference>
<dbReference type="SUPFAM" id="SSF50494">
    <property type="entry name" value="Trypsin-like serine proteases"/>
    <property type="match status" value="1"/>
</dbReference>
<evidence type="ECO:0000313" key="10">
    <source>
        <dbReference type="Proteomes" id="UP000695000"/>
    </source>
</evidence>
<dbReference type="Pfam" id="PF00089">
    <property type="entry name" value="Trypsin"/>
    <property type="match status" value="1"/>
</dbReference>
<feature type="chain" id="PRO_5044986689" description="CLIP domain-containing serine protease" evidence="7">
    <location>
        <begin position="19"/>
        <end position="347"/>
    </location>
</feature>
<dbReference type="PROSITE" id="PS50240">
    <property type="entry name" value="TRYPSIN_DOM"/>
    <property type="match status" value="1"/>
</dbReference>
<keyword evidence="4 7" id="KW-0720">Serine protease</keyword>
<dbReference type="CDD" id="cd00190">
    <property type="entry name" value="Tryp_SPc"/>
    <property type="match status" value="1"/>
</dbReference>
<dbReference type="RefSeq" id="XP_017785727.1">
    <property type="nucleotide sequence ID" value="XM_017930238.1"/>
</dbReference>
<evidence type="ECO:0000256" key="6">
    <source>
        <dbReference type="ARBA" id="ARBA00024195"/>
    </source>
</evidence>
<sequence>MKQIIYLLLMCSVSCVLAQKPTDSCKTPNGETAKCISIFSCPNLYKAGKSSNPDVIQFVQDSICRKSSFNVFVCCGSDAAYKKKAPVVLNEHDCSNLNVDFKKLWENGMSLDTSPSMALLEYESLLTGERSFRCKGSIIGKRHVLTPTHCVTGSYIKDYKLVNIRLGEWNISTSRDCIKFGNEMVCSNPGLNVGFERVTAYKDDPKYNDISLIKLNRNITYSKTVSPICFPTQQKQLTVPGWGLTENGVQSDVKLKVQVPIINNKDCCKKVGKLFEVRNTQICAGGELGKDSCKGDSGGPLMHRDIENDQWTMEGIVSLGIGCGREGWPGIYTNVRSYISWIKEHAI</sequence>
<keyword evidence="3 7" id="KW-0378">Hydrolase</keyword>
<dbReference type="PROSITE" id="PS00135">
    <property type="entry name" value="TRYPSIN_SER"/>
    <property type="match status" value="1"/>
</dbReference>
<dbReference type="PROSITE" id="PS51888">
    <property type="entry name" value="CLIP"/>
    <property type="match status" value="1"/>
</dbReference>
<dbReference type="Gene3D" id="3.30.1640.30">
    <property type="match status" value="1"/>
</dbReference>
<protein>
    <recommendedName>
        <fullName evidence="7">CLIP domain-containing serine protease</fullName>
        <ecNumber evidence="7">3.4.21.-</ecNumber>
    </recommendedName>
</protein>
<feature type="domain" description="Peptidase S1" evidence="8">
    <location>
        <begin position="105"/>
        <end position="347"/>
    </location>
</feature>
<evidence type="ECO:0000256" key="2">
    <source>
        <dbReference type="ARBA" id="ARBA00022729"/>
    </source>
</evidence>
<evidence type="ECO:0000259" key="9">
    <source>
        <dbReference type="PROSITE" id="PS51888"/>
    </source>
</evidence>
<dbReference type="InterPro" id="IPR033116">
    <property type="entry name" value="TRYPSIN_SER"/>
</dbReference>
<dbReference type="InterPro" id="IPR001314">
    <property type="entry name" value="Peptidase_S1A"/>
</dbReference>
<comment type="similarity">
    <text evidence="6 7">Belongs to the peptidase S1 family. CLIP subfamily.</text>
</comment>
<dbReference type="InterPro" id="IPR038565">
    <property type="entry name" value="CLIP_sf"/>
</dbReference>
<gene>
    <name evidence="11" type="primary">LOC108568891</name>
</gene>
<accession>A0ABM1NFX7</accession>
<keyword evidence="10" id="KW-1185">Reference proteome</keyword>
<evidence type="ECO:0000256" key="7">
    <source>
        <dbReference type="RuleBase" id="RU366078"/>
    </source>
</evidence>
<dbReference type="Pfam" id="PF12032">
    <property type="entry name" value="CLIP"/>
    <property type="match status" value="1"/>
</dbReference>
<dbReference type="InterPro" id="IPR043504">
    <property type="entry name" value="Peptidase_S1_PA_chymotrypsin"/>
</dbReference>
<evidence type="ECO:0000256" key="3">
    <source>
        <dbReference type="ARBA" id="ARBA00022801"/>
    </source>
</evidence>
<keyword evidence="1 7" id="KW-0645">Protease</keyword>
<dbReference type="InterPro" id="IPR001254">
    <property type="entry name" value="Trypsin_dom"/>
</dbReference>
<dbReference type="PRINTS" id="PR00722">
    <property type="entry name" value="CHYMOTRYPSIN"/>
</dbReference>
<evidence type="ECO:0000256" key="1">
    <source>
        <dbReference type="ARBA" id="ARBA00022670"/>
    </source>
</evidence>
<evidence type="ECO:0000256" key="4">
    <source>
        <dbReference type="ARBA" id="ARBA00022825"/>
    </source>
</evidence>
<feature type="domain" description="Clip" evidence="9">
    <location>
        <begin position="24"/>
        <end position="75"/>
    </location>
</feature>
<dbReference type="InterPro" id="IPR051487">
    <property type="entry name" value="Ser/Thr_Proteases_Immune/Dev"/>
</dbReference>
<dbReference type="EC" id="3.4.21.-" evidence="7"/>
<dbReference type="Gene3D" id="2.40.10.10">
    <property type="entry name" value="Trypsin-like serine proteases"/>
    <property type="match status" value="2"/>
</dbReference>
<dbReference type="SMART" id="SM00020">
    <property type="entry name" value="Tryp_SPc"/>
    <property type="match status" value="1"/>
</dbReference>
<evidence type="ECO:0000256" key="5">
    <source>
        <dbReference type="ARBA" id="ARBA00023157"/>
    </source>
</evidence>